<keyword evidence="2" id="KW-0645">Protease</keyword>
<feature type="compositionally biased region" description="Low complexity" evidence="1">
    <location>
        <begin position="84"/>
        <end position="94"/>
    </location>
</feature>
<sequence>MIRAGLNALFPRDPLSASRFIHLRRSYSSISSRKCLCNARITAASMMTDRWTRVTAGSAGSGSLGGACQRRFLFGNKGSGVSGEDGAESSAGSAGDDESGGDEGPYTPPQMTALTPMLVPEVFPNVPLIAVNRNPVFPRFIKIIEFYYSVYFVIVVC</sequence>
<comment type="caution">
    <text evidence="2">The sequence shown here is derived from an EMBL/GenBank/DDBJ whole genome shotgun (WGS) entry which is preliminary data.</text>
</comment>
<organism evidence="2 3">
    <name type="scientific">Labeo rohita</name>
    <name type="common">Indian major carp</name>
    <name type="synonym">Cyprinus rohita</name>
    <dbReference type="NCBI Taxonomy" id="84645"/>
    <lineage>
        <taxon>Eukaryota</taxon>
        <taxon>Metazoa</taxon>
        <taxon>Chordata</taxon>
        <taxon>Craniata</taxon>
        <taxon>Vertebrata</taxon>
        <taxon>Euteleostomi</taxon>
        <taxon>Actinopterygii</taxon>
        <taxon>Neopterygii</taxon>
        <taxon>Teleostei</taxon>
        <taxon>Ostariophysi</taxon>
        <taxon>Cypriniformes</taxon>
        <taxon>Cyprinidae</taxon>
        <taxon>Labeoninae</taxon>
        <taxon>Labeonini</taxon>
        <taxon>Labeo</taxon>
    </lineage>
</organism>
<gene>
    <name evidence="2" type="ORF">ROHU_014018</name>
</gene>
<dbReference type="GO" id="GO:0006508">
    <property type="term" value="P:proteolysis"/>
    <property type="evidence" value="ECO:0007669"/>
    <property type="project" value="UniProtKB-KW"/>
</dbReference>
<keyword evidence="2" id="KW-0378">Hydrolase</keyword>
<accession>A0A498NYD0</accession>
<name>A0A498NYD0_LABRO</name>
<dbReference type="EMBL" id="QBIY01006042">
    <property type="protein sequence ID" value="RXN37292.1"/>
    <property type="molecule type" value="Genomic_DNA"/>
</dbReference>
<protein>
    <submittedName>
        <fullName evidence="2">Lon protease mitochondrial-like protein</fullName>
    </submittedName>
</protein>
<proteinExistence type="predicted"/>
<reference evidence="2 3" key="1">
    <citation type="submission" date="2018-03" db="EMBL/GenBank/DDBJ databases">
        <title>Draft genome sequence of Rohu Carp (Labeo rohita).</title>
        <authorList>
            <person name="Das P."/>
            <person name="Kushwaha B."/>
            <person name="Joshi C.G."/>
            <person name="Kumar D."/>
            <person name="Nagpure N.S."/>
            <person name="Sahoo L."/>
            <person name="Das S.P."/>
            <person name="Bit A."/>
            <person name="Patnaik S."/>
            <person name="Meher P.K."/>
            <person name="Jayasankar P."/>
            <person name="Koringa P.G."/>
            <person name="Patel N.V."/>
            <person name="Hinsu A.T."/>
            <person name="Kumar R."/>
            <person name="Pandey M."/>
            <person name="Agarwal S."/>
            <person name="Srivastava S."/>
            <person name="Singh M."/>
            <person name="Iquebal M.A."/>
            <person name="Jaiswal S."/>
            <person name="Angadi U.B."/>
            <person name="Kumar N."/>
            <person name="Raza M."/>
            <person name="Shah T.M."/>
            <person name="Rai A."/>
            <person name="Jena J.K."/>
        </authorList>
    </citation>
    <scope>NUCLEOTIDE SEQUENCE [LARGE SCALE GENOMIC DNA]</scope>
    <source>
        <strain evidence="2">DASCIFA01</strain>
        <tissue evidence="2">Testis</tissue>
    </source>
</reference>
<keyword evidence="3" id="KW-1185">Reference proteome</keyword>
<dbReference type="GO" id="GO:0008233">
    <property type="term" value="F:peptidase activity"/>
    <property type="evidence" value="ECO:0007669"/>
    <property type="project" value="UniProtKB-KW"/>
</dbReference>
<dbReference type="AlphaFoldDB" id="A0A498NYD0"/>
<feature type="region of interest" description="Disordered" evidence="1">
    <location>
        <begin position="79"/>
        <end position="110"/>
    </location>
</feature>
<dbReference type="Proteomes" id="UP000290572">
    <property type="component" value="Unassembled WGS sequence"/>
</dbReference>
<evidence type="ECO:0000313" key="2">
    <source>
        <dbReference type="EMBL" id="RXN37292.1"/>
    </source>
</evidence>
<evidence type="ECO:0000256" key="1">
    <source>
        <dbReference type="SAM" id="MobiDB-lite"/>
    </source>
</evidence>
<evidence type="ECO:0000313" key="3">
    <source>
        <dbReference type="Proteomes" id="UP000290572"/>
    </source>
</evidence>
<dbReference type="STRING" id="84645.A0A498NYD0"/>